<feature type="compositionally biased region" description="Basic and acidic residues" evidence="1">
    <location>
        <begin position="13"/>
        <end position="35"/>
    </location>
</feature>
<sequence>MLLALNGPVQQFPREDKVASTKEKAEGVRNADHSV</sequence>
<dbReference type="Proteomes" id="UP000204551">
    <property type="component" value="Chromosome"/>
</dbReference>
<evidence type="ECO:0000256" key="1">
    <source>
        <dbReference type="SAM" id="MobiDB-lite"/>
    </source>
</evidence>
<evidence type="ECO:0000313" key="3">
    <source>
        <dbReference type="Proteomes" id="UP000204551"/>
    </source>
</evidence>
<dbReference type="AlphaFoldDB" id="A0A221UWA1"/>
<evidence type="ECO:0000313" key="2">
    <source>
        <dbReference type="EMBL" id="ASO05602.1"/>
    </source>
</evidence>
<accession>A0A221UWA1</accession>
<gene>
    <name evidence="2" type="ORF">AREALGSMS7_02145</name>
</gene>
<feature type="region of interest" description="Disordered" evidence="1">
    <location>
        <begin position="1"/>
        <end position="35"/>
    </location>
</feature>
<dbReference type="KEGG" id="aalg:AREALGSMS7_02145"/>
<reference evidence="2 3" key="1">
    <citation type="submission" date="2017-07" db="EMBL/GenBank/DDBJ databases">
        <title>Genome Sequence of Arenibacter algicola Strain SMS7 Isolated from a culture of the Diatom Skeletonema marinoi.</title>
        <authorList>
            <person name="Topel M."/>
            <person name="Pinder M.I.M."/>
            <person name="Johansson O.N."/>
            <person name="Kourtchenko O."/>
            <person name="Godhe A."/>
            <person name="Clarke A.K."/>
        </authorList>
    </citation>
    <scope>NUCLEOTIDE SEQUENCE [LARGE SCALE GENOMIC DNA]</scope>
    <source>
        <strain evidence="2 3">SMS7</strain>
    </source>
</reference>
<organism evidence="2 3">
    <name type="scientific">Arenibacter algicola</name>
    <dbReference type="NCBI Taxonomy" id="616991"/>
    <lineage>
        <taxon>Bacteria</taxon>
        <taxon>Pseudomonadati</taxon>
        <taxon>Bacteroidota</taxon>
        <taxon>Flavobacteriia</taxon>
        <taxon>Flavobacteriales</taxon>
        <taxon>Flavobacteriaceae</taxon>
        <taxon>Arenibacter</taxon>
    </lineage>
</organism>
<proteinExistence type="predicted"/>
<dbReference type="EMBL" id="CP022515">
    <property type="protein sequence ID" value="ASO05602.1"/>
    <property type="molecule type" value="Genomic_DNA"/>
</dbReference>
<name>A0A221UWA1_9FLAO</name>
<protein>
    <submittedName>
        <fullName evidence="2">Uncharacterized protein</fullName>
    </submittedName>
</protein>